<gene>
    <name evidence="7" type="ORF">OP10G_2298</name>
</gene>
<keyword evidence="8" id="KW-1185">Reference proteome</keyword>
<dbReference type="HOGENOM" id="CLU_007458_1_0_0"/>
<dbReference type="InterPro" id="IPR037524">
    <property type="entry name" value="PA14/GLEYA"/>
</dbReference>
<dbReference type="SUPFAM" id="SSF46626">
    <property type="entry name" value="Cytochrome c"/>
    <property type="match status" value="1"/>
</dbReference>
<proteinExistence type="predicted"/>
<dbReference type="InterPro" id="IPR011478">
    <property type="entry name" value="DUF1585"/>
</dbReference>
<dbReference type="InterPro" id="IPR013039">
    <property type="entry name" value="DUF1588"/>
</dbReference>
<evidence type="ECO:0000313" key="8">
    <source>
        <dbReference type="Proteomes" id="UP000027982"/>
    </source>
</evidence>
<evidence type="ECO:0000256" key="2">
    <source>
        <dbReference type="ARBA" id="ARBA00022723"/>
    </source>
</evidence>
<keyword evidence="1 4" id="KW-0349">Heme</keyword>
<dbReference type="InterPro" id="IPR011658">
    <property type="entry name" value="PA14_dom"/>
</dbReference>
<keyword evidence="3 4" id="KW-0408">Iron</keyword>
<dbReference type="GO" id="GO:0020037">
    <property type="term" value="F:heme binding"/>
    <property type="evidence" value="ECO:0007669"/>
    <property type="project" value="InterPro"/>
</dbReference>
<dbReference type="InterPro" id="IPR036909">
    <property type="entry name" value="Cyt_c-like_dom_sf"/>
</dbReference>
<dbReference type="Pfam" id="PF07624">
    <property type="entry name" value="PSD2"/>
    <property type="match status" value="1"/>
</dbReference>
<dbReference type="AlphaFoldDB" id="A0A068NQG9"/>
<accession>A0A068NQG9</accession>
<dbReference type="Gene3D" id="3.90.182.10">
    <property type="entry name" value="Toxin - Anthrax Protective Antigen,domain 1"/>
    <property type="match status" value="1"/>
</dbReference>
<evidence type="ECO:0000256" key="4">
    <source>
        <dbReference type="PROSITE-ProRule" id="PRU00433"/>
    </source>
</evidence>
<evidence type="ECO:0008006" key="9">
    <source>
        <dbReference type="Google" id="ProtNLM"/>
    </source>
</evidence>
<evidence type="ECO:0000259" key="5">
    <source>
        <dbReference type="PROSITE" id="PS51007"/>
    </source>
</evidence>
<feature type="domain" description="Cytochrome c" evidence="5">
    <location>
        <begin position="28"/>
        <end position="134"/>
    </location>
</feature>
<dbReference type="SMART" id="SM00758">
    <property type="entry name" value="PA14"/>
    <property type="match status" value="1"/>
</dbReference>
<reference evidence="7 8" key="1">
    <citation type="journal article" date="2014" name="PLoS ONE">
        <title>The first complete genome sequence of the class fimbriimonadia in the phylum armatimonadetes.</title>
        <authorList>
            <person name="Hu Z.Y."/>
            <person name="Wang Y.Z."/>
            <person name="Im W.T."/>
            <person name="Wang S.Y."/>
            <person name="Zhao G.P."/>
            <person name="Zheng H.J."/>
            <person name="Quan Z.X."/>
        </authorList>
    </citation>
    <scope>NUCLEOTIDE SEQUENCE [LARGE SCALE GENOMIC DNA]</scope>
    <source>
        <strain evidence="7">Gsoil 348</strain>
    </source>
</reference>
<dbReference type="EMBL" id="CP007139">
    <property type="protein sequence ID" value="AIE85666.1"/>
    <property type="molecule type" value="Genomic_DNA"/>
</dbReference>
<protein>
    <recommendedName>
        <fullName evidence="9">PA14 domain protein</fullName>
    </recommendedName>
</protein>
<feature type="domain" description="PA14" evidence="6">
    <location>
        <begin position="141"/>
        <end position="298"/>
    </location>
</feature>
<dbReference type="Proteomes" id="UP000027982">
    <property type="component" value="Chromosome"/>
</dbReference>
<dbReference type="Pfam" id="PF07627">
    <property type="entry name" value="PSCyt3"/>
    <property type="match status" value="1"/>
</dbReference>
<name>A0A068NQG9_FIMGI</name>
<evidence type="ECO:0000259" key="6">
    <source>
        <dbReference type="PROSITE" id="PS51820"/>
    </source>
</evidence>
<dbReference type="GO" id="GO:0046872">
    <property type="term" value="F:metal ion binding"/>
    <property type="evidence" value="ECO:0007669"/>
    <property type="project" value="UniProtKB-KW"/>
</dbReference>
<keyword evidence="2 4" id="KW-0479">Metal-binding</keyword>
<dbReference type="SUPFAM" id="SSF56988">
    <property type="entry name" value="Anthrax protective antigen"/>
    <property type="match status" value="1"/>
</dbReference>
<evidence type="ECO:0000256" key="3">
    <source>
        <dbReference type="ARBA" id="ARBA00023004"/>
    </source>
</evidence>
<dbReference type="KEGG" id="fgi:OP10G_2298"/>
<dbReference type="Pfam" id="PF13442">
    <property type="entry name" value="Cytochrome_CBB3"/>
    <property type="match status" value="1"/>
</dbReference>
<dbReference type="Pfam" id="PF07631">
    <property type="entry name" value="PSD4"/>
    <property type="match status" value="1"/>
</dbReference>
<dbReference type="Pfam" id="PF07691">
    <property type="entry name" value="PA14"/>
    <property type="match status" value="1"/>
</dbReference>
<dbReference type="PROSITE" id="PS51007">
    <property type="entry name" value="CYTC"/>
    <property type="match status" value="1"/>
</dbReference>
<dbReference type="PROSITE" id="PS51820">
    <property type="entry name" value="PA14"/>
    <property type="match status" value="1"/>
</dbReference>
<dbReference type="STRING" id="661478.OP10G_2298"/>
<organism evidence="7 8">
    <name type="scientific">Fimbriimonas ginsengisoli Gsoil 348</name>
    <dbReference type="NCBI Taxonomy" id="661478"/>
    <lineage>
        <taxon>Bacteria</taxon>
        <taxon>Bacillati</taxon>
        <taxon>Armatimonadota</taxon>
        <taxon>Fimbriimonadia</taxon>
        <taxon>Fimbriimonadales</taxon>
        <taxon>Fimbriimonadaceae</taxon>
        <taxon>Fimbriimonas</taxon>
    </lineage>
</organism>
<dbReference type="Gene3D" id="1.10.760.10">
    <property type="entry name" value="Cytochrome c-like domain"/>
    <property type="match status" value="1"/>
</dbReference>
<evidence type="ECO:0000256" key="1">
    <source>
        <dbReference type="ARBA" id="ARBA00022617"/>
    </source>
</evidence>
<dbReference type="InterPro" id="IPR009056">
    <property type="entry name" value="Cyt_c-like_dom"/>
</dbReference>
<evidence type="ECO:0000313" key="7">
    <source>
        <dbReference type="EMBL" id="AIE85666.1"/>
    </source>
</evidence>
<dbReference type="InterPro" id="IPR013042">
    <property type="entry name" value="DUF1592"/>
</dbReference>
<sequence length="767" mass="85323">MTFRPIYMLLGSVGLMGFSLMGQVGKAPKPIDGAKIFEQQCAPCHGDKGQGGKGFSKPLVGNRSLAELTKFISQSMPPGPKKCPAPDAAKVAAYIYKTFYSPLAQERNRPARVTLSRLTVRQFRNAVADLVGGSRPVVPAEAGRGLRGEYFKARDLQAKDRVIDRVDPEVKFDFGTDGPEPGKFDPRYFSTVWQGSVLAPDTGEYEFVVRSDQAVRLWVNGYKEPLIDAFVRSKTDVEFKASITLLGGRAYPIRLEFSKATQGVDEPEKQKAKPVQRASVSLLWTRPKHATETIPSRCLFPELSPETYVVTTPFPADDRSIGYERGNSVSKEWDDATTAAALETAAYVASHLTNLSGIQETDPKRKERLIGFCHDFVERAFRRPLSPEIEATYITKQFAATPDLEMAVKRVVLLALQSPRFLYREIGAGKTDSYLTASQLAFELWDTLPDPELRRAAEHNELTTPEQLEKQTERMANDPRAWTKLRDFLMLWLKVDEVPDIVKSAKRFPGFDATTASDLRTSLELFLENKARSKESDYRELMLSRTEFLNGSLAKWYGANLPPDAPFQPVEVDQRSGVITQPYLLARFAYLDNSSPIHRGVLIVRNLLGRTLNPPPSAFAPLAPSLHPDLTTRQRVALQTKPAMCNTCHGIINPLGFTLEKFDAIGRLRDAENGKPIDATGSYLSRSGTVVKFSGADELAKYLATSDEAHSAFVEKLFVHLVKQPPLAYGPKTLPKLQSEFAENQYSIRKLMVRIAVATALDGGRNR</sequence>
<dbReference type="eggNOG" id="COG3258">
    <property type="taxonomic scope" value="Bacteria"/>
</dbReference>
<dbReference type="GO" id="GO:0009055">
    <property type="term" value="F:electron transfer activity"/>
    <property type="evidence" value="ECO:0007669"/>
    <property type="project" value="InterPro"/>
</dbReference>